<evidence type="ECO:0000313" key="2">
    <source>
        <dbReference type="EMBL" id="NHO32682.1"/>
    </source>
</evidence>
<evidence type="ECO:0000259" key="1">
    <source>
        <dbReference type="Pfam" id="PF05838"/>
    </source>
</evidence>
<organism evidence="2 3">
    <name type="scientific">Acetobacter fallax</name>
    <dbReference type="NCBI Taxonomy" id="1737473"/>
    <lineage>
        <taxon>Bacteria</taxon>
        <taxon>Pseudomonadati</taxon>
        <taxon>Pseudomonadota</taxon>
        <taxon>Alphaproteobacteria</taxon>
        <taxon>Acetobacterales</taxon>
        <taxon>Acetobacteraceae</taxon>
        <taxon>Acetobacter</taxon>
    </lineage>
</organism>
<dbReference type="RefSeq" id="WP_173577214.1">
    <property type="nucleotide sequence ID" value="NZ_WOSW01000014.1"/>
</dbReference>
<proteinExistence type="predicted"/>
<comment type="caution">
    <text evidence="2">The sequence shown here is derived from an EMBL/GenBank/DDBJ whole genome shotgun (WGS) entry which is preliminary data.</text>
</comment>
<name>A0ABX0KA93_9PROT</name>
<dbReference type="SUPFAM" id="SSF53955">
    <property type="entry name" value="Lysozyme-like"/>
    <property type="match status" value="1"/>
</dbReference>
<feature type="domain" description="TtsA-like Glycoside hydrolase family 108" evidence="1">
    <location>
        <begin position="11"/>
        <end position="108"/>
    </location>
</feature>
<protein>
    <recommendedName>
        <fullName evidence="1">TtsA-like Glycoside hydrolase family 108 domain-containing protein</fullName>
    </recommendedName>
</protein>
<dbReference type="InterPro" id="IPR008565">
    <property type="entry name" value="TtsA-like_GH18_dom"/>
</dbReference>
<gene>
    <name evidence="2" type="ORF">GOB84_08925</name>
</gene>
<dbReference type="Gene3D" id="1.20.141.10">
    <property type="entry name" value="Chitosanase, subunit A, domain 1"/>
    <property type="match status" value="1"/>
</dbReference>
<evidence type="ECO:0000313" key="3">
    <source>
        <dbReference type="Proteomes" id="UP000615326"/>
    </source>
</evidence>
<dbReference type="Pfam" id="PF05838">
    <property type="entry name" value="Glyco_hydro_108"/>
    <property type="match status" value="1"/>
</dbReference>
<dbReference type="Proteomes" id="UP000615326">
    <property type="component" value="Unassembled WGS sequence"/>
</dbReference>
<keyword evidence="3" id="KW-1185">Reference proteome</keyword>
<accession>A0ABX0KA93</accession>
<dbReference type="EMBL" id="WOSW01000014">
    <property type="protein sequence ID" value="NHO32682.1"/>
    <property type="molecule type" value="Genomic_DNA"/>
</dbReference>
<reference evidence="2 3" key="1">
    <citation type="journal article" date="2020" name="Int. J. Syst. Evol. Microbiol.">
        <title>Novel acetic acid bacteria from cider fermentations: Acetobacter conturbans sp. nov. and Acetobacter fallax sp. nov.</title>
        <authorList>
            <person name="Sombolestani A.S."/>
            <person name="Cleenwerck I."/>
            <person name="Cnockaert M."/>
            <person name="Borremans W."/>
            <person name="Wieme A.D."/>
            <person name="De Vuyst L."/>
            <person name="Vandamme P."/>
        </authorList>
    </citation>
    <scope>NUCLEOTIDE SEQUENCE [LARGE SCALE GENOMIC DNA]</scope>
    <source>
        <strain evidence="2 3">LMG 1637</strain>
    </source>
</reference>
<sequence length="239" mass="26036">MTGQNFDACLDFVRTAEGGYSNDPKDTGNWLPEENGSKGALIGSCYGVSAPMLASWMQPAKITEDDMKNLDLATFDAIARSRFWNPLACSALSAGIDLMVFDFGWNCGVHLSAHLLQRMTGATPDGIIGNRTLTALSQAEIDDILPQIDPDALSVLHARLGLPPSSGIGPEVRRALARRGGMDLLMVLVLSGMQEREYRARSGFRRWGRGWLARTRRRTETALAMVTAATVREAHAVPF</sequence>
<dbReference type="InterPro" id="IPR023346">
    <property type="entry name" value="Lysozyme-like_dom_sf"/>
</dbReference>